<organism evidence="9 10">
    <name type="scientific">Oncorhynchus kisutch</name>
    <name type="common">Coho salmon</name>
    <name type="synonym">Salmo kisutch</name>
    <dbReference type="NCBI Taxonomy" id="8019"/>
    <lineage>
        <taxon>Eukaryota</taxon>
        <taxon>Metazoa</taxon>
        <taxon>Chordata</taxon>
        <taxon>Craniata</taxon>
        <taxon>Vertebrata</taxon>
        <taxon>Euteleostomi</taxon>
        <taxon>Actinopterygii</taxon>
        <taxon>Neopterygii</taxon>
        <taxon>Teleostei</taxon>
        <taxon>Protacanthopterygii</taxon>
        <taxon>Salmoniformes</taxon>
        <taxon>Salmonidae</taxon>
        <taxon>Salmoninae</taxon>
        <taxon>Oncorhynchus</taxon>
    </lineage>
</organism>
<dbReference type="GO" id="GO:0005634">
    <property type="term" value="C:nucleus"/>
    <property type="evidence" value="ECO:0007669"/>
    <property type="project" value="UniProtKB-SubCell"/>
</dbReference>
<comment type="function">
    <text evidence="1">Probably involved in transcriptional regulation.</text>
</comment>
<comment type="similarity">
    <text evidence="3">Belongs to the TADA1 family.</text>
</comment>
<reference evidence="9" key="2">
    <citation type="submission" date="2025-09" db="UniProtKB">
        <authorList>
            <consortium name="Ensembl"/>
        </authorList>
    </citation>
    <scope>IDENTIFICATION</scope>
</reference>
<reference evidence="9" key="1">
    <citation type="submission" date="2025-08" db="UniProtKB">
        <authorList>
            <consortium name="Ensembl"/>
        </authorList>
    </citation>
    <scope>IDENTIFICATION</scope>
</reference>
<dbReference type="GeneTree" id="ENSGT00390000011644"/>
<evidence type="ECO:0000256" key="1">
    <source>
        <dbReference type="ARBA" id="ARBA00003228"/>
    </source>
</evidence>
<evidence type="ECO:0000256" key="5">
    <source>
        <dbReference type="ARBA" id="ARBA00023015"/>
    </source>
</evidence>
<dbReference type="InterPro" id="IPR024738">
    <property type="entry name" value="Hfi1/Tada1"/>
</dbReference>
<dbReference type="Proteomes" id="UP000694557">
    <property type="component" value="Unassembled WGS sequence"/>
</dbReference>
<accession>A0A8C7GZM2</accession>
<evidence type="ECO:0000313" key="10">
    <source>
        <dbReference type="Proteomes" id="UP000694557"/>
    </source>
</evidence>
<dbReference type="Ensembl" id="ENSOKIT00005053497.1">
    <property type="protein sequence ID" value="ENSOKIP00005050675.1"/>
    <property type="gene ID" value="ENSOKIG00005021332.1"/>
</dbReference>
<dbReference type="Pfam" id="PF12767">
    <property type="entry name" value="SAGA-Tad1"/>
    <property type="match status" value="2"/>
</dbReference>
<dbReference type="PANTHER" id="PTHR21277:SF5">
    <property type="entry name" value="TRANSCRIPTIONAL ADAPTER 1"/>
    <property type="match status" value="1"/>
</dbReference>
<dbReference type="GO" id="GO:0000124">
    <property type="term" value="C:SAGA complex"/>
    <property type="evidence" value="ECO:0007669"/>
    <property type="project" value="TreeGrafter"/>
</dbReference>
<dbReference type="CDD" id="cd22934">
    <property type="entry name" value="HFD_TADA1"/>
    <property type="match status" value="1"/>
</dbReference>
<evidence type="ECO:0000313" key="9">
    <source>
        <dbReference type="Ensembl" id="ENSOKIP00005050675.1"/>
    </source>
</evidence>
<name>A0A8C7GZM2_ONCKI</name>
<keyword evidence="7" id="KW-0539">Nucleus</keyword>
<keyword evidence="5" id="KW-0805">Transcription regulation</keyword>
<evidence type="ECO:0000256" key="3">
    <source>
        <dbReference type="ARBA" id="ARBA00010314"/>
    </source>
</evidence>
<keyword evidence="6" id="KW-0804">Transcription</keyword>
<evidence type="ECO:0000256" key="7">
    <source>
        <dbReference type="ARBA" id="ARBA00023242"/>
    </source>
</evidence>
<gene>
    <name evidence="9" type="primary">TADA1</name>
</gene>
<proteinExistence type="inferred from homology"/>
<evidence type="ECO:0000256" key="8">
    <source>
        <dbReference type="ARBA" id="ARBA00029595"/>
    </source>
</evidence>
<evidence type="ECO:0000256" key="2">
    <source>
        <dbReference type="ARBA" id="ARBA00004123"/>
    </source>
</evidence>
<sequence length="404" mass="44889">MQPRRGMITSNTCIDVVMAAHATELEIAKKHLTEAIGDNVKHYWANLKLWFKHKISKEEFDIEARRLLAQDNVHVHNDFLLAILTRCQIIVATPEGAGSLQWAGSSASKPGKPAKGKKKFSFRQKFDHRFQPQNPLSAAQAFSPREVGSEEEELRLSAHTLLLPTRGQLEARMMVTAFELGLDNVTEDAVNTMVHAVENHLKDMLTAVVSRRKAYRLRDGHFPYAFGSDVTPQPYLKNSLAAYHIVTDCPPHSASRLAGPPPQLLQDDAEQQAALLLACSGDSLLAPLPPISMFDLLEALQVHRGVMPSHTMYALNMERILSRLWHPSHEDLEQDHVHRQRLAGKDGVVHGRVRPSRVALCGCGHGDSQSERCSGHQGGTDEDYCRGACHHLGASLRQLCPVIH</sequence>
<protein>
    <recommendedName>
        <fullName evidence="4">Transcriptional adapter 1</fullName>
    </recommendedName>
    <alternativeName>
        <fullName evidence="8">Transcriptional adapter 1-like protein</fullName>
    </alternativeName>
</protein>
<dbReference type="GO" id="GO:0006357">
    <property type="term" value="P:regulation of transcription by RNA polymerase II"/>
    <property type="evidence" value="ECO:0007669"/>
    <property type="project" value="TreeGrafter"/>
</dbReference>
<keyword evidence="10" id="KW-1185">Reference proteome</keyword>
<evidence type="ECO:0000256" key="4">
    <source>
        <dbReference type="ARBA" id="ARBA00018547"/>
    </source>
</evidence>
<evidence type="ECO:0000256" key="6">
    <source>
        <dbReference type="ARBA" id="ARBA00023163"/>
    </source>
</evidence>
<comment type="subcellular location">
    <subcellularLocation>
        <location evidence="2">Nucleus</location>
    </subcellularLocation>
</comment>
<dbReference type="AlphaFoldDB" id="A0A8C7GZM2"/>
<dbReference type="GO" id="GO:0003713">
    <property type="term" value="F:transcription coactivator activity"/>
    <property type="evidence" value="ECO:0007669"/>
    <property type="project" value="TreeGrafter"/>
</dbReference>
<dbReference type="PANTHER" id="PTHR21277">
    <property type="entry name" value="TRANSCRIPTIONAL ADAPTER 1"/>
    <property type="match status" value="1"/>
</dbReference>